<accession>A0A0A5G8E6</accession>
<evidence type="ECO:0000313" key="1">
    <source>
        <dbReference type="EMBL" id="KGX89411.1"/>
    </source>
</evidence>
<comment type="caution">
    <text evidence="1">The sequence shown here is derived from an EMBL/GenBank/DDBJ whole genome shotgun (WGS) entry which is preliminary data.</text>
</comment>
<name>A0A0A5G8E6_9BACI</name>
<dbReference type="EMBL" id="AVPE01000023">
    <property type="protein sequence ID" value="KGX89411.1"/>
    <property type="molecule type" value="Genomic_DNA"/>
</dbReference>
<gene>
    <name evidence="1" type="ORF">N781_09170</name>
</gene>
<dbReference type="STRING" id="1385510.GCA_000425205_03560"/>
<reference evidence="1 2" key="1">
    <citation type="submission" date="2013-08" db="EMBL/GenBank/DDBJ databases">
        <authorList>
            <person name="Huang J."/>
            <person name="Wang G."/>
        </authorList>
    </citation>
    <scope>NUCLEOTIDE SEQUENCE [LARGE SCALE GENOMIC DNA]</scope>
    <source>
        <strain evidence="1 2">JSM 076056</strain>
    </source>
</reference>
<dbReference type="Proteomes" id="UP000030528">
    <property type="component" value="Unassembled WGS sequence"/>
</dbReference>
<organism evidence="1 2">
    <name type="scientific">Pontibacillus halophilus JSM 076056 = DSM 19796</name>
    <dbReference type="NCBI Taxonomy" id="1385510"/>
    <lineage>
        <taxon>Bacteria</taxon>
        <taxon>Bacillati</taxon>
        <taxon>Bacillota</taxon>
        <taxon>Bacilli</taxon>
        <taxon>Bacillales</taxon>
        <taxon>Bacillaceae</taxon>
        <taxon>Pontibacillus</taxon>
    </lineage>
</organism>
<dbReference type="RefSeq" id="WP_026801737.1">
    <property type="nucleotide sequence ID" value="NZ_AULI01000023.1"/>
</dbReference>
<sequence>MMKQNRKWLLVLVVIVLVAGGMLYSAGYLKTGKQAAKAAEASAEQVFYSDHVETNESLEHVSLYVPEHMEVSKEQPNNIQLNSNGQKYLVFYNPYEQLTSDTFYESAKAEDELLIQSFQSDEATDKASTDRFGYIRVLALEDDYELQVSVGGVKMTTVTEKHKLDEDAKDMMEVVLSIAYETSKGDTK</sequence>
<proteinExistence type="predicted"/>
<dbReference type="OrthoDB" id="2450230at2"/>
<keyword evidence="2" id="KW-1185">Reference proteome</keyword>
<evidence type="ECO:0000313" key="2">
    <source>
        <dbReference type="Proteomes" id="UP000030528"/>
    </source>
</evidence>
<protein>
    <submittedName>
        <fullName evidence="1">Uncharacterized protein</fullName>
    </submittedName>
</protein>
<dbReference type="eggNOG" id="ENOG5032UHX">
    <property type="taxonomic scope" value="Bacteria"/>
</dbReference>
<dbReference type="AlphaFoldDB" id="A0A0A5G8E6"/>